<evidence type="ECO:0000313" key="2">
    <source>
        <dbReference type="EMBL" id="KAL3695283.1"/>
    </source>
</evidence>
<feature type="compositionally biased region" description="Low complexity" evidence="1">
    <location>
        <begin position="346"/>
        <end position="358"/>
    </location>
</feature>
<feature type="compositionally biased region" description="Polar residues" evidence="1">
    <location>
        <begin position="15"/>
        <end position="27"/>
    </location>
</feature>
<sequence length="372" mass="41991">MGSSEKIGEAEALQATETTGDCLSSPSCSAHDITSMSDLLPRRMKTKMSPMAPIETFTEEEVLAIANRDKTPVMIATLDGDTNGEQYLCGNKRGASLPPEIAAEGSWAQKYYQQKGDYYECDFRTHRQADYYTVLKNYTAGRFNSLDPDRLRSVEELLTAGETYLMQHARTNGSECPSEVQTAFQEFVPLKKVRNQYSHPLTLSGKTLASTVLRKLRVSLLNDEFDFIKGTKNLMLLGADYAETVLENYGKLRDKLFLDPNKRCPQRFQITYSQGPSPIHSPGPHRLDLTQKRQPQGRARKHSSSTSLSMPGVLKAHLIPQLRVLRVHWEVRRTRPRSPQDTSFPTDQSQSTDAQQSSETIRSPRPHKRPRL</sequence>
<feature type="region of interest" description="Disordered" evidence="1">
    <location>
        <begin position="333"/>
        <end position="372"/>
    </location>
</feature>
<keyword evidence="3" id="KW-1185">Reference proteome</keyword>
<name>A0ABD3HUX1_9MARC</name>
<dbReference type="AlphaFoldDB" id="A0ABD3HUX1"/>
<gene>
    <name evidence="2" type="ORF">R1sor_009359</name>
</gene>
<feature type="region of interest" description="Disordered" evidence="1">
    <location>
        <begin position="1"/>
        <end position="27"/>
    </location>
</feature>
<protein>
    <submittedName>
        <fullName evidence="2">Uncharacterized protein</fullName>
    </submittedName>
</protein>
<evidence type="ECO:0000313" key="3">
    <source>
        <dbReference type="Proteomes" id="UP001633002"/>
    </source>
</evidence>
<dbReference type="EMBL" id="JBJQOH010000002">
    <property type="protein sequence ID" value="KAL3695283.1"/>
    <property type="molecule type" value="Genomic_DNA"/>
</dbReference>
<reference evidence="2 3" key="1">
    <citation type="submission" date="2024-09" db="EMBL/GenBank/DDBJ databases">
        <title>Chromosome-scale assembly of Riccia sorocarpa.</title>
        <authorList>
            <person name="Paukszto L."/>
        </authorList>
    </citation>
    <scope>NUCLEOTIDE SEQUENCE [LARGE SCALE GENOMIC DNA]</scope>
    <source>
        <strain evidence="2">LP-2024</strain>
        <tissue evidence="2">Aerial parts of the thallus</tissue>
    </source>
</reference>
<organism evidence="2 3">
    <name type="scientific">Riccia sorocarpa</name>
    <dbReference type="NCBI Taxonomy" id="122646"/>
    <lineage>
        <taxon>Eukaryota</taxon>
        <taxon>Viridiplantae</taxon>
        <taxon>Streptophyta</taxon>
        <taxon>Embryophyta</taxon>
        <taxon>Marchantiophyta</taxon>
        <taxon>Marchantiopsida</taxon>
        <taxon>Marchantiidae</taxon>
        <taxon>Marchantiales</taxon>
        <taxon>Ricciaceae</taxon>
        <taxon>Riccia</taxon>
    </lineage>
</organism>
<comment type="caution">
    <text evidence="2">The sequence shown here is derived from an EMBL/GenBank/DDBJ whole genome shotgun (WGS) entry which is preliminary data.</text>
</comment>
<dbReference type="Proteomes" id="UP001633002">
    <property type="component" value="Unassembled WGS sequence"/>
</dbReference>
<feature type="region of interest" description="Disordered" evidence="1">
    <location>
        <begin position="271"/>
        <end position="312"/>
    </location>
</feature>
<evidence type="ECO:0000256" key="1">
    <source>
        <dbReference type="SAM" id="MobiDB-lite"/>
    </source>
</evidence>
<accession>A0ABD3HUX1</accession>
<proteinExistence type="predicted"/>